<keyword evidence="2" id="KW-1185">Reference proteome</keyword>
<dbReference type="EMBL" id="JANFFA010000006">
    <property type="protein sequence ID" value="MDQ2095860.1"/>
    <property type="molecule type" value="Genomic_DNA"/>
</dbReference>
<dbReference type="Pfam" id="PF09837">
    <property type="entry name" value="DUF2064"/>
    <property type="match status" value="1"/>
</dbReference>
<gene>
    <name evidence="1" type="ORF">NOI20_17200</name>
</gene>
<evidence type="ECO:0000313" key="1">
    <source>
        <dbReference type="EMBL" id="MDQ2095860.1"/>
    </source>
</evidence>
<dbReference type="InterPro" id="IPR029044">
    <property type="entry name" value="Nucleotide-diphossugar_trans"/>
</dbReference>
<dbReference type="PANTHER" id="PTHR36529">
    <property type="entry name" value="SLL1095 PROTEIN"/>
    <property type="match status" value="1"/>
</dbReference>
<comment type="caution">
    <text evidence="1">The sequence shown here is derived from an EMBL/GenBank/DDBJ whole genome shotgun (WGS) entry which is preliminary data.</text>
</comment>
<organism evidence="1 2">
    <name type="scientific">Rhodalgimonas zhirmunskyi</name>
    <dbReference type="NCBI Taxonomy" id="2964767"/>
    <lineage>
        <taxon>Bacteria</taxon>
        <taxon>Pseudomonadati</taxon>
        <taxon>Pseudomonadota</taxon>
        <taxon>Alphaproteobacteria</taxon>
        <taxon>Rhodobacterales</taxon>
        <taxon>Roseobacteraceae</taxon>
        <taxon>Rhodalgimonas</taxon>
    </lineage>
</organism>
<name>A0AAJ1U934_9RHOB</name>
<dbReference type="Gene3D" id="3.90.550.10">
    <property type="entry name" value="Spore Coat Polysaccharide Biosynthesis Protein SpsA, Chain A"/>
    <property type="match status" value="1"/>
</dbReference>
<dbReference type="PANTHER" id="PTHR36529:SF1">
    <property type="entry name" value="GLYCOSYLTRANSFERASE"/>
    <property type="match status" value="1"/>
</dbReference>
<proteinExistence type="predicted"/>
<accession>A0AAJ1U934</accession>
<reference evidence="1" key="2">
    <citation type="submission" date="2023-04" db="EMBL/GenBank/DDBJ databases">
        <title>'Rhodoalgimonas zhirmunskyi' gen. nov., isolated from a red alga.</title>
        <authorList>
            <person name="Nedashkovskaya O.I."/>
            <person name="Otstavnykh N.Y."/>
            <person name="Bystritskaya E.P."/>
            <person name="Balabanova L.A."/>
            <person name="Isaeva M.P."/>
        </authorList>
    </citation>
    <scope>NUCLEOTIDE SEQUENCE</scope>
    <source>
        <strain evidence="1">10Alg 79</strain>
    </source>
</reference>
<protein>
    <submittedName>
        <fullName evidence="1">Glycosyltransferase</fullName>
    </submittedName>
</protein>
<sequence>MASFDATVNRRPRLIIMVKAPVAGRVKTRLGREIGMERAAWWYRHQTARLLRRLGGDPRWQTVLAIAPDTALEAALWPHGILRTPQGRGDLGERMARLLTLPHAGPALLIGSDIPGVTPGHIQRAFGLLRGRDALFAPAHDGGYWAVGLRHPARAPGGFLKDVRWSSPHTLADSLATLGPLRPALGEVLRDVDGAADLTAIKEARV</sequence>
<dbReference type="RefSeq" id="WP_317627479.1">
    <property type="nucleotide sequence ID" value="NZ_JANFFA010000006.1"/>
</dbReference>
<dbReference type="Proteomes" id="UP001227162">
    <property type="component" value="Unassembled WGS sequence"/>
</dbReference>
<reference evidence="1" key="1">
    <citation type="submission" date="2022-07" db="EMBL/GenBank/DDBJ databases">
        <authorList>
            <person name="Otstavnykh N."/>
            <person name="Isaeva M."/>
            <person name="Bystritskaya E."/>
        </authorList>
    </citation>
    <scope>NUCLEOTIDE SEQUENCE</scope>
    <source>
        <strain evidence="1">10Alg 79</strain>
    </source>
</reference>
<dbReference type="InterPro" id="IPR018641">
    <property type="entry name" value="Trfase_1_rSAM/seldom-assoc"/>
</dbReference>
<evidence type="ECO:0000313" key="2">
    <source>
        <dbReference type="Proteomes" id="UP001227162"/>
    </source>
</evidence>
<dbReference type="AlphaFoldDB" id="A0AAJ1U934"/>
<dbReference type="SUPFAM" id="SSF53448">
    <property type="entry name" value="Nucleotide-diphospho-sugar transferases"/>
    <property type="match status" value="1"/>
</dbReference>